<dbReference type="EMBL" id="JADPUN010000245">
    <property type="protein sequence ID" value="MBF9132653.1"/>
    <property type="molecule type" value="Genomic_DNA"/>
</dbReference>
<keyword evidence="3" id="KW-0813">Transport</keyword>
<evidence type="ECO:0000313" key="8">
    <source>
        <dbReference type="EMBL" id="MBF9132653.1"/>
    </source>
</evidence>
<keyword evidence="5 8" id="KW-0067">ATP-binding</keyword>
<dbReference type="InterPro" id="IPR003593">
    <property type="entry name" value="AAA+_ATPase"/>
</dbReference>
<dbReference type="InterPro" id="IPR017871">
    <property type="entry name" value="ABC_transporter-like_CS"/>
</dbReference>
<dbReference type="SUPFAM" id="SSF52540">
    <property type="entry name" value="P-loop containing nucleoside triphosphate hydrolases"/>
    <property type="match status" value="1"/>
</dbReference>
<sequence>MTTAISVSGVVKSFGRSRALDELDLSVDVGEVHGFLGPNGAGKSTTIRVLLGLLRADAGQVSLLGGHPWRDAVALHRRLAYVPGDVNLWPNLTGGEAIDLFGALRGGLDKRRRDDLLERFQLDPTKKARTYSKGNRQKVAVVAALASDVELYILDEPTSGLDPLMEAVFQECVREVKRDGRTVLLSSHIFSEVEALCDRVSIIRQGRTVESGTLSQLRHLTRTAISVETARPISGLVELPGVHDARVDGAHATFDVDAAELDRVLQHLHRFELRALTSSPPSLEELFMRHYGHQEARAELAGV</sequence>
<dbReference type="CDD" id="cd03230">
    <property type="entry name" value="ABC_DR_subfamily_A"/>
    <property type="match status" value="1"/>
</dbReference>
<dbReference type="InterPro" id="IPR050763">
    <property type="entry name" value="ABC_transporter_ATP-binding"/>
</dbReference>
<evidence type="ECO:0000256" key="3">
    <source>
        <dbReference type="ARBA" id="ARBA00022448"/>
    </source>
</evidence>
<dbReference type="InterPro" id="IPR003439">
    <property type="entry name" value="ABC_transporter-like_ATP-bd"/>
</dbReference>
<dbReference type="PROSITE" id="PS00211">
    <property type="entry name" value="ABC_TRANSPORTER_1"/>
    <property type="match status" value="1"/>
</dbReference>
<evidence type="ECO:0000256" key="6">
    <source>
        <dbReference type="ARBA" id="ARBA00023251"/>
    </source>
</evidence>
<keyword evidence="4" id="KW-0547">Nucleotide-binding</keyword>
<dbReference type="SMART" id="SM00382">
    <property type="entry name" value="AAA"/>
    <property type="match status" value="1"/>
</dbReference>
<dbReference type="RefSeq" id="WP_196204180.1">
    <property type="nucleotide sequence ID" value="NZ_JADPUN010000245.1"/>
</dbReference>
<keyword evidence="6" id="KW-0046">Antibiotic resistance</keyword>
<comment type="subcellular location">
    <subcellularLocation>
        <location evidence="1">Cell membrane</location>
        <topology evidence="1">Peripheral membrane protein</topology>
    </subcellularLocation>
</comment>
<dbReference type="Gene3D" id="3.40.50.300">
    <property type="entry name" value="P-loop containing nucleotide triphosphate hydrolases"/>
    <property type="match status" value="1"/>
</dbReference>
<evidence type="ECO:0000313" key="9">
    <source>
        <dbReference type="Proteomes" id="UP000638560"/>
    </source>
</evidence>
<evidence type="ECO:0000256" key="4">
    <source>
        <dbReference type="ARBA" id="ARBA00022741"/>
    </source>
</evidence>
<accession>A0ABS0H371</accession>
<proteinExistence type="inferred from homology"/>
<reference evidence="8 9" key="1">
    <citation type="submission" date="2020-11" db="EMBL/GenBank/DDBJ databases">
        <title>A novel isolate from a Black sea contaminated sediment with potential to produce alkanes: Plantactinospora alkalitolerans sp. nov.</title>
        <authorList>
            <person name="Carro L."/>
            <person name="Veyisoglu A."/>
            <person name="Guven K."/>
            <person name="Schumann P."/>
            <person name="Klenk H.-P."/>
            <person name="Sahin N."/>
        </authorList>
    </citation>
    <scope>NUCLEOTIDE SEQUENCE [LARGE SCALE GENOMIC DNA]</scope>
    <source>
        <strain evidence="8 9">S1510</strain>
    </source>
</reference>
<evidence type="ECO:0000256" key="2">
    <source>
        <dbReference type="ARBA" id="ARBA00005417"/>
    </source>
</evidence>
<dbReference type="InterPro" id="IPR027417">
    <property type="entry name" value="P-loop_NTPase"/>
</dbReference>
<name>A0ABS0H371_9ACTN</name>
<dbReference type="Pfam" id="PF13732">
    <property type="entry name" value="DrrA1-3_C"/>
    <property type="match status" value="1"/>
</dbReference>
<dbReference type="GO" id="GO:0005524">
    <property type="term" value="F:ATP binding"/>
    <property type="evidence" value="ECO:0007669"/>
    <property type="project" value="UniProtKB-KW"/>
</dbReference>
<dbReference type="PANTHER" id="PTHR42711:SF5">
    <property type="entry name" value="ABC TRANSPORTER ATP-BINDING PROTEIN NATA"/>
    <property type="match status" value="1"/>
</dbReference>
<dbReference type="PANTHER" id="PTHR42711">
    <property type="entry name" value="ABC TRANSPORTER ATP-BINDING PROTEIN"/>
    <property type="match status" value="1"/>
</dbReference>
<evidence type="ECO:0000256" key="1">
    <source>
        <dbReference type="ARBA" id="ARBA00004202"/>
    </source>
</evidence>
<keyword evidence="9" id="KW-1185">Reference proteome</keyword>
<feature type="domain" description="ABC transporter" evidence="7">
    <location>
        <begin position="5"/>
        <end position="230"/>
    </location>
</feature>
<dbReference type="InterPro" id="IPR025302">
    <property type="entry name" value="DrrA1/2-like_C"/>
</dbReference>
<comment type="caution">
    <text evidence="8">The sequence shown here is derived from an EMBL/GenBank/DDBJ whole genome shotgun (WGS) entry which is preliminary data.</text>
</comment>
<dbReference type="Pfam" id="PF00005">
    <property type="entry name" value="ABC_tran"/>
    <property type="match status" value="1"/>
</dbReference>
<protein>
    <submittedName>
        <fullName evidence="8">ABC transporter ATP-binding protein</fullName>
    </submittedName>
</protein>
<comment type="similarity">
    <text evidence="2">Belongs to the ABC transporter superfamily.</text>
</comment>
<evidence type="ECO:0000256" key="5">
    <source>
        <dbReference type="ARBA" id="ARBA00022840"/>
    </source>
</evidence>
<organism evidence="8 9">
    <name type="scientific">Plantactinospora alkalitolerans</name>
    <dbReference type="NCBI Taxonomy" id="2789879"/>
    <lineage>
        <taxon>Bacteria</taxon>
        <taxon>Bacillati</taxon>
        <taxon>Actinomycetota</taxon>
        <taxon>Actinomycetes</taxon>
        <taxon>Micromonosporales</taxon>
        <taxon>Micromonosporaceae</taxon>
        <taxon>Plantactinospora</taxon>
    </lineage>
</organism>
<dbReference type="PROSITE" id="PS50893">
    <property type="entry name" value="ABC_TRANSPORTER_2"/>
    <property type="match status" value="1"/>
</dbReference>
<evidence type="ECO:0000259" key="7">
    <source>
        <dbReference type="PROSITE" id="PS50893"/>
    </source>
</evidence>
<gene>
    <name evidence="8" type="ORF">I0C86_27405</name>
</gene>
<dbReference type="Proteomes" id="UP000638560">
    <property type="component" value="Unassembled WGS sequence"/>
</dbReference>